<name>A0A0F9JV67_9ZZZZ</name>
<organism evidence="1">
    <name type="scientific">marine sediment metagenome</name>
    <dbReference type="NCBI Taxonomy" id="412755"/>
    <lineage>
        <taxon>unclassified sequences</taxon>
        <taxon>metagenomes</taxon>
        <taxon>ecological metagenomes</taxon>
    </lineage>
</organism>
<proteinExistence type="predicted"/>
<accession>A0A0F9JV67</accession>
<dbReference type="EMBL" id="LAZR01016829">
    <property type="protein sequence ID" value="KKM02828.1"/>
    <property type="molecule type" value="Genomic_DNA"/>
</dbReference>
<feature type="non-terminal residue" evidence="1">
    <location>
        <position position="239"/>
    </location>
</feature>
<comment type="caution">
    <text evidence="1">The sequence shown here is derived from an EMBL/GenBank/DDBJ whole genome shotgun (WGS) entry which is preliminary data.</text>
</comment>
<dbReference type="AlphaFoldDB" id="A0A0F9JV67"/>
<evidence type="ECO:0000313" key="1">
    <source>
        <dbReference type="EMBL" id="KKM02828.1"/>
    </source>
</evidence>
<reference evidence="1" key="1">
    <citation type="journal article" date="2015" name="Nature">
        <title>Complex archaea that bridge the gap between prokaryotes and eukaryotes.</title>
        <authorList>
            <person name="Spang A."/>
            <person name="Saw J.H."/>
            <person name="Jorgensen S.L."/>
            <person name="Zaremba-Niedzwiedzka K."/>
            <person name="Martijn J."/>
            <person name="Lind A.E."/>
            <person name="van Eijk R."/>
            <person name="Schleper C."/>
            <person name="Guy L."/>
            <person name="Ettema T.J."/>
        </authorList>
    </citation>
    <scope>NUCLEOTIDE SEQUENCE</scope>
</reference>
<sequence length="239" mass="26213">MKYLGIGFMSALLAILFIVFFALMTGRAEGSDEGPPHFDCNGGVVSILGSDDSITYDAGDSVVEGVCLKAGNTQRHNQVYRNDGMIHSDDGKQKCYTIKGIGTSAVVVTREGMGRTCQGLSHIDVLRTTPEPTSTPTPIPTPSPSLQPNEAMAIAVEWFNNTYYESIPYPSECTALWVGTHWEISCVARAPYPCQLSCWYDITLCLFEATLTVTRCDQRPAVRRRSPRRCKSGIVIYLA</sequence>
<protein>
    <submittedName>
        <fullName evidence="1">Uncharacterized protein</fullName>
    </submittedName>
</protein>
<gene>
    <name evidence="1" type="ORF">LCGC14_1780480</name>
</gene>